<evidence type="ECO:0000256" key="8">
    <source>
        <dbReference type="PROSITE-ProRule" id="PRU00555"/>
    </source>
</evidence>
<comment type="similarity">
    <text evidence="1 9">Belongs to the lysophospholipase family.</text>
</comment>
<feature type="region of interest" description="Disordered" evidence="10">
    <location>
        <begin position="60"/>
        <end position="79"/>
    </location>
</feature>
<evidence type="ECO:0000256" key="2">
    <source>
        <dbReference type="ARBA" id="ARBA00013274"/>
    </source>
</evidence>
<feature type="chain" id="PRO_5005732757" description="Lysophospholipase" evidence="9">
    <location>
        <begin position="23"/>
        <end position="707"/>
    </location>
</feature>
<dbReference type="PANTHER" id="PTHR10728">
    <property type="entry name" value="CYTOSOLIC PHOSPHOLIPASE A2"/>
    <property type="match status" value="1"/>
</dbReference>
<dbReference type="GO" id="GO:0005829">
    <property type="term" value="C:cytosol"/>
    <property type="evidence" value="ECO:0007669"/>
    <property type="project" value="TreeGrafter"/>
</dbReference>
<dbReference type="Gene3D" id="3.40.1090.10">
    <property type="entry name" value="Cytosolic phospholipase A2 catalytic domain"/>
    <property type="match status" value="1"/>
</dbReference>
<dbReference type="GO" id="GO:0046475">
    <property type="term" value="P:glycerophospholipid catabolic process"/>
    <property type="evidence" value="ECO:0007669"/>
    <property type="project" value="TreeGrafter"/>
</dbReference>
<dbReference type="GeneID" id="28726795"/>
<dbReference type="SUPFAM" id="SSF52151">
    <property type="entry name" value="FabD/lysophospholipase-like"/>
    <property type="match status" value="1"/>
</dbReference>
<dbReference type="Pfam" id="PF01735">
    <property type="entry name" value="PLA2_B"/>
    <property type="match status" value="1"/>
</dbReference>
<organism evidence="12 13">
    <name type="scientific">Malassezia pachydermatis</name>
    <dbReference type="NCBI Taxonomy" id="77020"/>
    <lineage>
        <taxon>Eukaryota</taxon>
        <taxon>Fungi</taxon>
        <taxon>Dikarya</taxon>
        <taxon>Basidiomycota</taxon>
        <taxon>Ustilaginomycotina</taxon>
        <taxon>Malasseziomycetes</taxon>
        <taxon>Malasseziales</taxon>
        <taxon>Malasseziaceae</taxon>
        <taxon>Malassezia</taxon>
    </lineage>
</organism>
<feature type="region of interest" description="Disordered" evidence="10">
    <location>
        <begin position="652"/>
        <end position="672"/>
    </location>
</feature>
<dbReference type="STRING" id="77020.A0A0N0RRV9"/>
<sequence>MKITSLAAVLAVSAVAVGQVSAFESDGHGGHKYTQDELAAFVGQKDARYHLEQMARARQAVDSRKNVQKQRRWSPSNGYVPADVACPPMPQGNNYVGMIRNASDFKMNSQEADYMKRHRQKTRPVWQDWLTRAGLDGDLPGGVDQYLNENQPKVGIAISGGGYRAMLLGVGVVEGFDSRNETAMQRGVGGLLQAVDYVSGLSGGSWATGSMAINNWPTTQELLQSIYNLDSNLVFPDDDELSFYMDLFDDVGDKKDRHYPTSITDYWGRALSYQLLNDTMYKDEGQATVYSDIVNVTHFQDASYPFPIVLAIGRHDKELMIDPNATYFEYTPYEFGTWQPALQAFIPEGYLGSVLNNGQPTDNKCVAGFENFGYVVGSSSTLFNGAYLAVLQSNQTGVLTDIIKSILQDIGKGDNDVAPVPNPFRGYRPTTNGFNTAQYIDVVDGGEANQNIPLEPLLQPARNLDMIIAVDASGDTMNWPNGTALWETQKRAKLEMFSYMAFPEVPDQNTFVNEGLNTRPVFFGCNAQNATNTNSAVDKSAPLLVYLPNYPYSGWGNSNTFELAYNKDHQQAMVQNAMDVATMGGQQADWHECLACAATMRGLQRSKAQIPDKCQKCMTKYCWNGQTNDSKAANYTPPIGLSPFILTNGTQLVEPPSTGSNDSASSSVTGIFGSDDDKSDKNAAAQLAAPLAWSTALVMASFAFALW</sequence>
<dbReference type="VEuPathDB" id="FungiDB:Malapachy_0399"/>
<keyword evidence="7" id="KW-0325">Glycoprotein</keyword>
<name>A0A0N0RRV9_9BASI</name>
<gene>
    <name evidence="12" type="ORF">Malapachy_0399</name>
</gene>
<dbReference type="PANTHER" id="PTHR10728:SF33">
    <property type="entry name" value="LYSOPHOSPHOLIPASE 1-RELATED"/>
    <property type="match status" value="1"/>
</dbReference>
<feature type="compositionally biased region" description="Polar residues" evidence="10">
    <location>
        <begin position="652"/>
        <end position="669"/>
    </location>
</feature>
<evidence type="ECO:0000256" key="9">
    <source>
        <dbReference type="RuleBase" id="RU362103"/>
    </source>
</evidence>
<dbReference type="EMBL" id="LGAV01000010">
    <property type="protein sequence ID" value="KOS12672.1"/>
    <property type="molecule type" value="Genomic_DNA"/>
</dbReference>
<dbReference type="InterPro" id="IPR016035">
    <property type="entry name" value="Acyl_Trfase/lysoPLipase"/>
</dbReference>
<dbReference type="PROSITE" id="PS51210">
    <property type="entry name" value="PLA2C"/>
    <property type="match status" value="1"/>
</dbReference>
<dbReference type="EC" id="3.1.1.5" evidence="2 9"/>
<evidence type="ECO:0000256" key="3">
    <source>
        <dbReference type="ARBA" id="ARBA00022729"/>
    </source>
</evidence>
<proteinExistence type="inferred from homology"/>
<evidence type="ECO:0000259" key="11">
    <source>
        <dbReference type="PROSITE" id="PS51210"/>
    </source>
</evidence>
<dbReference type="InterPro" id="IPR002642">
    <property type="entry name" value="LysoPLipase_cat_dom"/>
</dbReference>
<accession>A0A0N0RRV9</accession>
<dbReference type="RefSeq" id="XP_017990304.1">
    <property type="nucleotide sequence ID" value="XM_018134920.1"/>
</dbReference>
<evidence type="ECO:0000256" key="7">
    <source>
        <dbReference type="ARBA" id="ARBA00023180"/>
    </source>
</evidence>
<reference evidence="12 13" key="1">
    <citation type="submission" date="2015-07" db="EMBL/GenBank/DDBJ databases">
        <title>Draft Genome Sequence of Malassezia furfur CBS1878 and Malassezia pachydermatis CBS1879.</title>
        <authorList>
            <person name="Triana S."/>
            <person name="Ohm R."/>
            <person name="Gonzalez A."/>
            <person name="DeCock H."/>
            <person name="Restrepo S."/>
            <person name="Celis A."/>
        </authorList>
    </citation>
    <scope>NUCLEOTIDE SEQUENCE [LARGE SCALE GENOMIC DNA]</scope>
    <source>
        <strain evidence="12 13">CBS 1879</strain>
    </source>
</reference>
<evidence type="ECO:0000313" key="13">
    <source>
        <dbReference type="Proteomes" id="UP000037751"/>
    </source>
</evidence>
<dbReference type="GO" id="GO:0004622">
    <property type="term" value="F:phosphatidylcholine lysophospholipase activity"/>
    <property type="evidence" value="ECO:0007669"/>
    <property type="project" value="UniProtKB-EC"/>
</dbReference>
<comment type="catalytic activity">
    <reaction evidence="9">
        <text>a 1-acyl-sn-glycero-3-phosphocholine + H2O = sn-glycerol 3-phosphocholine + a fatty acid + H(+)</text>
        <dbReference type="Rhea" id="RHEA:15177"/>
        <dbReference type="ChEBI" id="CHEBI:15377"/>
        <dbReference type="ChEBI" id="CHEBI:15378"/>
        <dbReference type="ChEBI" id="CHEBI:16870"/>
        <dbReference type="ChEBI" id="CHEBI:28868"/>
        <dbReference type="ChEBI" id="CHEBI:58168"/>
        <dbReference type="EC" id="3.1.1.5"/>
    </reaction>
</comment>
<keyword evidence="5 8" id="KW-0442">Lipid degradation</keyword>
<feature type="domain" description="PLA2c" evidence="11">
    <location>
        <begin position="85"/>
        <end position="628"/>
    </location>
</feature>
<evidence type="ECO:0000256" key="6">
    <source>
        <dbReference type="ARBA" id="ARBA00023098"/>
    </source>
</evidence>
<evidence type="ECO:0000256" key="1">
    <source>
        <dbReference type="ARBA" id="ARBA00008780"/>
    </source>
</evidence>
<evidence type="ECO:0000256" key="10">
    <source>
        <dbReference type="SAM" id="MobiDB-lite"/>
    </source>
</evidence>
<dbReference type="OrthoDB" id="4084751at2759"/>
<dbReference type="SMART" id="SM00022">
    <property type="entry name" value="PLAc"/>
    <property type="match status" value="1"/>
</dbReference>
<keyword evidence="3 9" id="KW-0732">Signal</keyword>
<feature type="signal peptide" evidence="9">
    <location>
        <begin position="1"/>
        <end position="22"/>
    </location>
</feature>
<dbReference type="FunFam" id="3.40.1090.10:FF:000010">
    <property type="entry name" value="Lysophospholipase"/>
    <property type="match status" value="1"/>
</dbReference>
<dbReference type="GO" id="GO:0004623">
    <property type="term" value="F:phospholipase A2 activity"/>
    <property type="evidence" value="ECO:0007669"/>
    <property type="project" value="TreeGrafter"/>
</dbReference>
<dbReference type="AlphaFoldDB" id="A0A0N0RRV9"/>
<evidence type="ECO:0000256" key="5">
    <source>
        <dbReference type="ARBA" id="ARBA00022963"/>
    </source>
</evidence>
<protein>
    <recommendedName>
        <fullName evidence="2 9">Lysophospholipase</fullName>
        <ecNumber evidence="2 9">3.1.1.5</ecNumber>
    </recommendedName>
</protein>
<evidence type="ECO:0000313" key="12">
    <source>
        <dbReference type="EMBL" id="KOS12672.1"/>
    </source>
</evidence>
<keyword evidence="4 8" id="KW-0378">Hydrolase</keyword>
<keyword evidence="6 8" id="KW-0443">Lipid metabolism</keyword>
<dbReference type="Proteomes" id="UP000037751">
    <property type="component" value="Unassembled WGS sequence"/>
</dbReference>
<keyword evidence="13" id="KW-1185">Reference proteome</keyword>
<comment type="caution">
    <text evidence="12">The sequence shown here is derived from an EMBL/GenBank/DDBJ whole genome shotgun (WGS) entry which is preliminary data.</text>
</comment>
<evidence type="ECO:0000256" key="4">
    <source>
        <dbReference type="ARBA" id="ARBA00022801"/>
    </source>
</evidence>